<dbReference type="Pfam" id="PF01906">
    <property type="entry name" value="YbjQ_1"/>
    <property type="match status" value="1"/>
</dbReference>
<dbReference type="KEGG" id="gai:IMCC3135_32460"/>
<dbReference type="PANTHER" id="PTHR34068">
    <property type="entry name" value="UPF0145 PROTEIN YBJQ"/>
    <property type="match status" value="1"/>
</dbReference>
<dbReference type="InterPro" id="IPR002765">
    <property type="entry name" value="UPF0145_YbjQ-like"/>
</dbReference>
<evidence type="ECO:0000256" key="1">
    <source>
        <dbReference type="ARBA" id="ARBA00010751"/>
    </source>
</evidence>
<name>A0A2Z2P770_9GAMM</name>
<dbReference type="InterPro" id="IPR035439">
    <property type="entry name" value="UPF0145_dom_sf"/>
</dbReference>
<dbReference type="OrthoDB" id="530049at2"/>
<dbReference type="AlphaFoldDB" id="A0A2Z2P770"/>
<dbReference type="SUPFAM" id="SSF117782">
    <property type="entry name" value="YbjQ-like"/>
    <property type="match status" value="1"/>
</dbReference>
<dbReference type="PANTHER" id="PTHR34068:SF2">
    <property type="entry name" value="UPF0145 PROTEIN SCO3412"/>
    <property type="match status" value="1"/>
</dbReference>
<proteinExistence type="inferred from homology"/>
<dbReference type="Proteomes" id="UP000250079">
    <property type="component" value="Chromosome"/>
</dbReference>
<gene>
    <name evidence="2" type="ORF">IMCC3135_32460</name>
</gene>
<dbReference type="Gene3D" id="3.30.110.70">
    <property type="entry name" value="Hypothetical protein apc22750. Chain B"/>
    <property type="match status" value="1"/>
</dbReference>
<organism evidence="2 3">
    <name type="scientific">Granulosicoccus antarcticus IMCC3135</name>
    <dbReference type="NCBI Taxonomy" id="1192854"/>
    <lineage>
        <taxon>Bacteria</taxon>
        <taxon>Pseudomonadati</taxon>
        <taxon>Pseudomonadota</taxon>
        <taxon>Gammaproteobacteria</taxon>
        <taxon>Chromatiales</taxon>
        <taxon>Granulosicoccaceae</taxon>
        <taxon>Granulosicoccus</taxon>
    </lineage>
</organism>
<evidence type="ECO:0000313" key="2">
    <source>
        <dbReference type="EMBL" id="ASJ76537.1"/>
    </source>
</evidence>
<dbReference type="EMBL" id="CP018632">
    <property type="protein sequence ID" value="ASJ76537.1"/>
    <property type="molecule type" value="Genomic_DNA"/>
</dbReference>
<sequence>MIQAGVAVVLLVLGYLFGRLAEKRHFKKLIEREAATQHVPVVATRYPPEDRAYDQQLVSGNVVIASDYFKAFLAGLINIFGGRVTPFESMLDRARRESVLRMKDAAIALGATYVFNIKFETSRIATGKVAAMEVLAYGTAMIPTSEEAVRPEIAHEV</sequence>
<comment type="similarity">
    <text evidence="1">Belongs to the UPF0145 family.</text>
</comment>
<accession>A0A2Z2P770</accession>
<protein>
    <submittedName>
        <fullName evidence="2">Uncharacterized protein</fullName>
    </submittedName>
</protein>
<keyword evidence="3" id="KW-1185">Reference proteome</keyword>
<reference evidence="2 3" key="1">
    <citation type="submission" date="2016-12" db="EMBL/GenBank/DDBJ databases">
        <authorList>
            <person name="Song W.-J."/>
            <person name="Kurnit D.M."/>
        </authorList>
    </citation>
    <scope>NUCLEOTIDE SEQUENCE [LARGE SCALE GENOMIC DNA]</scope>
    <source>
        <strain evidence="2 3">IMCC3135</strain>
    </source>
</reference>
<evidence type="ECO:0000313" key="3">
    <source>
        <dbReference type="Proteomes" id="UP000250079"/>
    </source>
</evidence>